<accession>D3V2E9</accession>
<dbReference type="KEGG" id="xbo:XBJ1_1788"/>
<reference evidence="1" key="1">
    <citation type="journal article" date="2011" name="PLoS ONE">
        <title>The entomopathogenic bacterial endosymbionts xenorhabdus and photorhabdus: convergent lifestyles from divergent genomes.</title>
        <authorList>
            <person name="Chaston J.M."/>
            <person name="Suen G."/>
            <person name="Tucker S.L."/>
            <person name="Andersen A.W."/>
            <person name="Bhasin A."/>
            <person name="Bode E."/>
            <person name="Bode H.B."/>
            <person name="Brachmann A.O."/>
            <person name="Cowles C.E."/>
            <person name="Cowles K.N."/>
            <person name="Darby C."/>
            <person name="de Leon L."/>
            <person name="Drace K."/>
            <person name="Du Z."/>
            <person name="Givaudan A."/>
            <person name="Herbert Tran E.E."/>
            <person name="Jewell K.A."/>
            <person name="Knack J.J."/>
            <person name="Krasomil-Osterfeld K.C."/>
            <person name="Kukor R."/>
            <person name="Lanois A."/>
            <person name="Latreille P."/>
            <person name="Leimgruber N.K."/>
            <person name="Lipke C.M."/>
            <person name="Liu R."/>
            <person name="Lu X."/>
            <person name="Martens E.C."/>
            <person name="Marri P.R."/>
            <person name="Medigue C."/>
            <person name="Menard M.L."/>
            <person name="Miller N.M."/>
            <person name="Morales-Soto N."/>
            <person name="Norton S."/>
            <person name="Ogier J.C."/>
            <person name="Orchard S.S."/>
            <person name="Park D."/>
            <person name="Park Y."/>
            <person name="Qurollo B.A."/>
            <person name="Sugar D.R."/>
            <person name="Richards G.R."/>
            <person name="Rouy Z."/>
            <person name="Slominski B."/>
            <person name="Slominski K."/>
            <person name="Snyder H."/>
            <person name="Tjaden B.C."/>
            <person name="van der Hoeven R."/>
            <person name="Welch R.D."/>
            <person name="Wheeler C."/>
            <person name="Xiang B."/>
            <person name="Barbazuk B."/>
            <person name="Gaudriault S."/>
            <person name="Goodner B."/>
            <person name="Slater S.C."/>
            <person name="Forst S."/>
            <person name="Goldman B.S."/>
            <person name="Goodrich-Blair H."/>
        </authorList>
    </citation>
    <scope>NUCLEOTIDE SEQUENCE [LARGE SCALE GENOMIC DNA]</scope>
    <source>
        <strain evidence="1">SS-2004</strain>
    </source>
</reference>
<dbReference type="HOGENOM" id="CLU_2426284_0_0_6"/>
<dbReference type="EMBL" id="FN667741">
    <property type="protein sequence ID" value="CBJ80914.1"/>
    <property type="molecule type" value="Genomic_DNA"/>
</dbReference>
<gene>
    <name evidence="1" type="ordered locus">XBJ1_1788</name>
</gene>
<evidence type="ECO:0000313" key="2">
    <source>
        <dbReference type="Proteomes" id="UP000002045"/>
    </source>
</evidence>
<protein>
    <submittedName>
        <fullName evidence="1">Uncharacterized protein</fullName>
    </submittedName>
</protein>
<proteinExistence type="predicted"/>
<organism evidence="1 2">
    <name type="scientific">Xenorhabdus bovienii (strain SS-2004)</name>
    <name type="common">Xenorhabdus nematophila subsp. bovienii</name>
    <dbReference type="NCBI Taxonomy" id="406818"/>
    <lineage>
        <taxon>Bacteria</taxon>
        <taxon>Pseudomonadati</taxon>
        <taxon>Pseudomonadota</taxon>
        <taxon>Gammaproteobacteria</taxon>
        <taxon>Enterobacterales</taxon>
        <taxon>Morganellaceae</taxon>
        <taxon>Xenorhabdus</taxon>
    </lineage>
</organism>
<sequence length="91" mass="10702">MVVRKVKEAASLAFLCRRQDKTKSDRPCFWSQNKKDINAPSSTAFGKTDSQDIVFFKIHRNAWQNYRVLSEHSSRSINWSHDPFRIEIKTD</sequence>
<dbReference type="AlphaFoldDB" id="D3V2E9"/>
<name>D3V2E9_XENBS</name>
<evidence type="ECO:0000313" key="1">
    <source>
        <dbReference type="EMBL" id="CBJ80914.1"/>
    </source>
</evidence>
<dbReference type="Proteomes" id="UP000002045">
    <property type="component" value="Chromosome"/>
</dbReference>